<dbReference type="EMBL" id="ACFG01000030">
    <property type="protein sequence ID" value="EEH63669.1"/>
    <property type="molecule type" value="Genomic_DNA"/>
</dbReference>
<gene>
    <name evidence="2" type="ORF">HMPREF0044_0688</name>
</gene>
<dbReference type="Gene3D" id="3.40.50.150">
    <property type="entry name" value="Vaccinia Virus protein VP39"/>
    <property type="match status" value="1"/>
</dbReference>
<accession>C0W0U5</accession>
<evidence type="ECO:0000313" key="2">
    <source>
        <dbReference type="EMBL" id="EEH63669.1"/>
    </source>
</evidence>
<dbReference type="Proteomes" id="UP000010301">
    <property type="component" value="Unassembled WGS sequence"/>
</dbReference>
<name>C0W0U5_9ACTO</name>
<dbReference type="OrthoDB" id="9810570at2"/>
<reference evidence="2 3" key="1">
    <citation type="submission" date="2009-01" db="EMBL/GenBank/DDBJ databases">
        <authorList>
            <person name="Qin X."/>
            <person name="Bachman B."/>
            <person name="Battles P."/>
            <person name="Bell A."/>
            <person name="Bess C."/>
            <person name="Bickham C."/>
            <person name="Chaboub L."/>
            <person name="Chen D."/>
            <person name="Coyle M."/>
            <person name="Deiros D.R."/>
            <person name="Dinh H."/>
            <person name="Forbes L."/>
            <person name="Fowler G."/>
            <person name="Francisco L."/>
            <person name="Fu Q."/>
            <person name="Gubbala S."/>
            <person name="Hale W."/>
            <person name="Han Y."/>
            <person name="Hemphill L."/>
            <person name="Highlander S.K."/>
            <person name="Hirani K."/>
            <person name="Hogues M."/>
            <person name="Jackson L."/>
            <person name="Jakkamsetti A."/>
            <person name="Javaid M."/>
            <person name="Jiang H."/>
            <person name="Korchina V."/>
            <person name="Kovar C."/>
            <person name="Lara F."/>
            <person name="Lee S."/>
            <person name="Mata R."/>
            <person name="Mathew T."/>
            <person name="Moen C."/>
            <person name="Morales K."/>
            <person name="Munidasa M."/>
            <person name="Nazareth L."/>
            <person name="Ngo R."/>
            <person name="Nguyen L."/>
            <person name="Okwuonu G."/>
            <person name="Ongeri F."/>
            <person name="Patil S."/>
            <person name="Petrosino J."/>
            <person name="Pham C."/>
            <person name="Pham P."/>
            <person name="Pu L.-L."/>
            <person name="Puazo M."/>
            <person name="Raj R."/>
            <person name="Reid J."/>
            <person name="Rouhana J."/>
            <person name="Saada N."/>
            <person name="Shang Y."/>
            <person name="Simmons D."/>
            <person name="Thornton R."/>
            <person name="Warren J."/>
            <person name="Weissenberger G."/>
            <person name="Zhang J."/>
            <person name="Zhang L."/>
            <person name="Zhou C."/>
            <person name="Zhu D."/>
            <person name="Muzny D."/>
            <person name="Worley K."/>
            <person name="Gibbs R."/>
        </authorList>
    </citation>
    <scope>NUCLEOTIDE SEQUENCE [LARGE SCALE GENOMIC DNA]</scope>
    <source>
        <strain evidence="2 3">DSM 15436</strain>
    </source>
</reference>
<sequence>MTMNPLEIFHAEDMRSLCAELTALGYEKATQKIQKLNLPPETRASLLTQVQLRQQAKTKFGERATELFLTRDGLEQATRHQVAALHAQRFQHAKATHVADLGCGNGADALAFTDAGMRVSAWDLDEIAYTAATLNLPQPSQAFLGNVLDLQIKDLAAQGIDAVFADPARRTGAGRGNQRVAAPEDWSPSLPHVLGWRPQLREHVGVERLGVKLAPGIDYEYLPADMEAQWVSVDGTLVEASLWSPACALNGAGRRAVIFRSGWENPKEFFLPGNPSASPTPISEGAKLKHYLWEADAAVIRAGVLENLAHAGNAEVISENIAYLTTDAQLPEEWDGAVSVFEIIEVTKLKPKAVIASLKALQATNIEVKKRGADISPDQWQRDLLKVLKLKKTSLENPLVVFATRVNREHTAVIARRI</sequence>
<feature type="domain" description="THUMP-like" evidence="1">
    <location>
        <begin position="339"/>
        <end position="417"/>
    </location>
</feature>
<organism evidence="2 3">
    <name type="scientific">Gleimia coleocanis DSM 15436</name>
    <dbReference type="NCBI Taxonomy" id="525245"/>
    <lineage>
        <taxon>Bacteria</taxon>
        <taxon>Bacillati</taxon>
        <taxon>Actinomycetota</taxon>
        <taxon>Actinomycetes</taxon>
        <taxon>Actinomycetales</taxon>
        <taxon>Actinomycetaceae</taxon>
        <taxon>Gleimia</taxon>
    </lineage>
</organism>
<dbReference type="InterPro" id="IPR041497">
    <property type="entry name" value="Thump-like"/>
</dbReference>
<evidence type="ECO:0000313" key="3">
    <source>
        <dbReference type="Proteomes" id="UP000010301"/>
    </source>
</evidence>
<proteinExistence type="predicted"/>
<protein>
    <recommendedName>
        <fullName evidence="1">THUMP-like domain-containing protein</fullName>
    </recommendedName>
</protein>
<dbReference type="eggNOG" id="COG0030">
    <property type="taxonomic scope" value="Bacteria"/>
</dbReference>
<dbReference type="SUPFAM" id="SSF53335">
    <property type="entry name" value="S-adenosyl-L-methionine-dependent methyltransferases"/>
    <property type="match status" value="1"/>
</dbReference>
<dbReference type="STRING" id="525245.HMPREF0044_0688"/>
<dbReference type="AlphaFoldDB" id="C0W0U5"/>
<dbReference type="RefSeq" id="WP_006546460.1">
    <property type="nucleotide sequence ID" value="NZ_DS999543.1"/>
</dbReference>
<dbReference type="Pfam" id="PF18096">
    <property type="entry name" value="Thump_like"/>
    <property type="match status" value="1"/>
</dbReference>
<evidence type="ECO:0000259" key="1">
    <source>
        <dbReference type="Pfam" id="PF18096"/>
    </source>
</evidence>
<dbReference type="InterPro" id="IPR029063">
    <property type="entry name" value="SAM-dependent_MTases_sf"/>
</dbReference>
<dbReference type="HOGENOM" id="CLU_038123_1_1_11"/>
<comment type="caution">
    <text evidence="2">The sequence shown here is derived from an EMBL/GenBank/DDBJ whole genome shotgun (WGS) entry which is preliminary data.</text>
</comment>
<keyword evidence="3" id="KW-1185">Reference proteome</keyword>